<accession>A0AAE0WF16</accession>
<gene>
    <name evidence="1" type="ORF">CHS0354_018811</name>
</gene>
<keyword evidence="2" id="KW-1185">Reference proteome</keyword>
<comment type="caution">
    <text evidence="1">The sequence shown here is derived from an EMBL/GenBank/DDBJ whole genome shotgun (WGS) entry which is preliminary data.</text>
</comment>
<dbReference type="EMBL" id="JAEAOA010001152">
    <property type="protein sequence ID" value="KAK3610905.1"/>
    <property type="molecule type" value="Genomic_DNA"/>
</dbReference>
<reference evidence="1" key="3">
    <citation type="submission" date="2023-05" db="EMBL/GenBank/DDBJ databases">
        <authorList>
            <person name="Smith C.H."/>
        </authorList>
    </citation>
    <scope>NUCLEOTIDE SEQUENCE</scope>
    <source>
        <strain evidence="1">CHS0354</strain>
        <tissue evidence="1">Mantle</tissue>
    </source>
</reference>
<evidence type="ECO:0000313" key="2">
    <source>
        <dbReference type="Proteomes" id="UP001195483"/>
    </source>
</evidence>
<evidence type="ECO:0000313" key="1">
    <source>
        <dbReference type="EMBL" id="KAK3610905.1"/>
    </source>
</evidence>
<proteinExistence type="predicted"/>
<protein>
    <submittedName>
        <fullName evidence="1">Uncharacterized protein</fullName>
    </submittedName>
</protein>
<dbReference type="Proteomes" id="UP001195483">
    <property type="component" value="Unassembled WGS sequence"/>
</dbReference>
<name>A0AAE0WF16_9BIVA</name>
<reference evidence="1" key="2">
    <citation type="journal article" date="2021" name="Genome Biol. Evol.">
        <title>Developing a high-quality reference genome for a parasitic bivalve with doubly uniparental inheritance (Bivalvia: Unionida).</title>
        <authorList>
            <person name="Smith C.H."/>
        </authorList>
    </citation>
    <scope>NUCLEOTIDE SEQUENCE</scope>
    <source>
        <strain evidence="1">CHS0354</strain>
        <tissue evidence="1">Mantle</tissue>
    </source>
</reference>
<reference evidence="1" key="1">
    <citation type="journal article" date="2021" name="Genome Biol. Evol.">
        <title>A High-Quality Reference Genome for a Parasitic Bivalve with Doubly Uniparental Inheritance (Bivalvia: Unionida).</title>
        <authorList>
            <person name="Smith C.H."/>
        </authorList>
    </citation>
    <scope>NUCLEOTIDE SEQUENCE</scope>
    <source>
        <strain evidence="1">CHS0354</strain>
    </source>
</reference>
<dbReference type="AlphaFoldDB" id="A0AAE0WF16"/>
<sequence length="84" mass="10059">MGDVEYETTAPEMITRMGRRNTEELFLTTKHVWVIEMHKKLPCPEYTVVSQKCRRTRPVQSTQMGHRNIEELVLYRVHDWVVEI</sequence>
<organism evidence="1 2">
    <name type="scientific">Potamilus streckersoni</name>
    <dbReference type="NCBI Taxonomy" id="2493646"/>
    <lineage>
        <taxon>Eukaryota</taxon>
        <taxon>Metazoa</taxon>
        <taxon>Spiralia</taxon>
        <taxon>Lophotrochozoa</taxon>
        <taxon>Mollusca</taxon>
        <taxon>Bivalvia</taxon>
        <taxon>Autobranchia</taxon>
        <taxon>Heteroconchia</taxon>
        <taxon>Palaeoheterodonta</taxon>
        <taxon>Unionida</taxon>
        <taxon>Unionoidea</taxon>
        <taxon>Unionidae</taxon>
        <taxon>Ambleminae</taxon>
        <taxon>Lampsilini</taxon>
        <taxon>Potamilus</taxon>
    </lineage>
</organism>